<dbReference type="Proteomes" id="UP001341444">
    <property type="component" value="Unassembled WGS sequence"/>
</dbReference>
<evidence type="ECO:0008006" key="3">
    <source>
        <dbReference type="Google" id="ProtNLM"/>
    </source>
</evidence>
<accession>A0ABU6MIV0</accession>
<dbReference type="RefSeq" id="WP_066266350.1">
    <property type="nucleotide sequence ID" value="NZ_JARMAB010000023.1"/>
</dbReference>
<dbReference type="EMBL" id="JARMAB010000023">
    <property type="protein sequence ID" value="MED1204455.1"/>
    <property type="molecule type" value="Genomic_DNA"/>
</dbReference>
<evidence type="ECO:0000313" key="1">
    <source>
        <dbReference type="EMBL" id="MED1204455.1"/>
    </source>
</evidence>
<sequence length="77" mass="9139">MSHHYEEFLKSKNWFDKDLDSRYIHLGHPYAILLSENEGQIMLRGEAGTDHGWNGEEIFTFTALHELQEWFEENIGE</sequence>
<protein>
    <recommendedName>
        <fullName evidence="3">SMI1/KNR4 family protein</fullName>
    </recommendedName>
</protein>
<organism evidence="1 2">
    <name type="scientific">Heyndrickxia acidicola</name>
    <dbReference type="NCBI Taxonomy" id="209389"/>
    <lineage>
        <taxon>Bacteria</taxon>
        <taxon>Bacillati</taxon>
        <taxon>Bacillota</taxon>
        <taxon>Bacilli</taxon>
        <taxon>Bacillales</taxon>
        <taxon>Bacillaceae</taxon>
        <taxon>Heyndrickxia</taxon>
    </lineage>
</organism>
<reference evidence="1 2" key="1">
    <citation type="submission" date="2023-03" db="EMBL/GenBank/DDBJ databases">
        <title>Bacillus Genome Sequencing.</title>
        <authorList>
            <person name="Dunlap C."/>
        </authorList>
    </citation>
    <scope>NUCLEOTIDE SEQUENCE [LARGE SCALE GENOMIC DNA]</scope>
    <source>
        <strain evidence="1 2">B-23453</strain>
    </source>
</reference>
<evidence type="ECO:0000313" key="2">
    <source>
        <dbReference type="Proteomes" id="UP001341444"/>
    </source>
</evidence>
<proteinExistence type="predicted"/>
<comment type="caution">
    <text evidence="1">The sequence shown here is derived from an EMBL/GenBank/DDBJ whole genome shotgun (WGS) entry which is preliminary data.</text>
</comment>
<gene>
    <name evidence="1" type="ORF">P4T90_15510</name>
</gene>
<keyword evidence="2" id="KW-1185">Reference proteome</keyword>
<name>A0ABU6MIV0_9BACI</name>